<protein>
    <submittedName>
        <fullName evidence="1">Uncharacterized protein</fullName>
    </submittedName>
</protein>
<organism evidence="1 2">
    <name type="scientific">Streptococcus cristatus</name>
    <dbReference type="NCBI Taxonomy" id="45634"/>
    <lineage>
        <taxon>Bacteria</taxon>
        <taxon>Bacillati</taxon>
        <taxon>Bacillota</taxon>
        <taxon>Bacilli</taxon>
        <taxon>Lactobacillales</taxon>
        <taxon>Streptococcaceae</taxon>
        <taxon>Streptococcus</taxon>
    </lineage>
</organism>
<comment type="caution">
    <text evidence="1">The sequence shown here is derived from an EMBL/GenBank/DDBJ whole genome shotgun (WGS) entry which is preliminary data.</text>
</comment>
<evidence type="ECO:0000313" key="1">
    <source>
        <dbReference type="EMBL" id="KXT68955.1"/>
    </source>
</evidence>
<dbReference type="Proteomes" id="UP000070377">
    <property type="component" value="Unassembled WGS sequence"/>
</dbReference>
<dbReference type="EMBL" id="LQRD01000062">
    <property type="protein sequence ID" value="KXT68955.1"/>
    <property type="molecule type" value="Genomic_DNA"/>
</dbReference>
<name>A0A139MYV2_STRCR</name>
<dbReference type="AlphaFoldDB" id="A0A139MYV2"/>
<reference evidence="1 2" key="1">
    <citation type="submission" date="2016-01" db="EMBL/GenBank/DDBJ databases">
        <title>Highly variable Streptococcus oralis are common among viridans streptococci isolated from primates.</title>
        <authorList>
            <person name="Denapaite D."/>
            <person name="Rieger M."/>
            <person name="Koendgen S."/>
            <person name="Brueckner R."/>
            <person name="Ochigava I."/>
            <person name="Kappeler P."/>
            <person name="Maetz-Rensing K."/>
            <person name="Leendertz F."/>
            <person name="Hakenbeck R."/>
        </authorList>
    </citation>
    <scope>NUCLEOTIDE SEQUENCE [LARGE SCALE GENOMIC DNA]</scope>
    <source>
        <strain evidence="1 2">DD08</strain>
    </source>
</reference>
<gene>
    <name evidence="1" type="ORF">SCRDD08_01606</name>
</gene>
<accession>A0A139MYV2</accession>
<proteinExistence type="predicted"/>
<sequence>MIFNTVHIDFLAKCLHPNWLAIAVLDNLFFVKSYKLINFIIFDHGNGCHHIGCTDGHATIDQDQESLNDLTSLLTGSLRTENLHNLGSGMYGDLQFLLHQAQMAFIRAKEMKSIIWMAQF</sequence>
<evidence type="ECO:0000313" key="2">
    <source>
        <dbReference type="Proteomes" id="UP000070377"/>
    </source>
</evidence>